<dbReference type="GO" id="GO:0090522">
    <property type="term" value="P:vesicle tethering involved in exocytosis"/>
    <property type="evidence" value="ECO:0007669"/>
    <property type="project" value="UniProtKB-UniRule"/>
</dbReference>
<dbReference type="Proteomes" id="UP001295740">
    <property type="component" value="Unassembled WGS sequence"/>
</dbReference>
<dbReference type="Gene3D" id="1.20.58.670">
    <property type="entry name" value="Dsl1p vesicle tethering complex, Tip20p subunit, domain D"/>
    <property type="match status" value="1"/>
</dbReference>
<organism evidence="8 9">
    <name type="scientific">Anthostomella pinea</name>
    <dbReference type="NCBI Taxonomy" id="933095"/>
    <lineage>
        <taxon>Eukaryota</taxon>
        <taxon>Fungi</taxon>
        <taxon>Dikarya</taxon>
        <taxon>Ascomycota</taxon>
        <taxon>Pezizomycotina</taxon>
        <taxon>Sordariomycetes</taxon>
        <taxon>Xylariomycetidae</taxon>
        <taxon>Xylariales</taxon>
        <taxon>Xylariaceae</taxon>
        <taxon>Anthostomella</taxon>
    </lineage>
</organism>
<dbReference type="GO" id="GO:0000145">
    <property type="term" value="C:exocyst"/>
    <property type="evidence" value="ECO:0007669"/>
    <property type="project" value="UniProtKB-UniRule"/>
</dbReference>
<evidence type="ECO:0000256" key="3">
    <source>
        <dbReference type="ARBA" id="ARBA00022483"/>
    </source>
</evidence>
<evidence type="ECO:0000256" key="1">
    <source>
        <dbReference type="ARBA" id="ARBA00007944"/>
    </source>
</evidence>
<protein>
    <recommendedName>
        <fullName evidence="5">Exocyst complex component SEC15</fullName>
    </recommendedName>
</protein>
<comment type="caution">
    <text evidence="8">The sequence shown here is derived from an EMBL/GenBank/DDBJ whole genome shotgun (WGS) entry which is preliminary data.</text>
</comment>
<evidence type="ECO:0000313" key="9">
    <source>
        <dbReference type="Proteomes" id="UP001295740"/>
    </source>
</evidence>
<dbReference type="FunFam" id="1.10.357.30:FF:000004">
    <property type="entry name" value="Exocyst complex component SEC15"/>
    <property type="match status" value="1"/>
</dbReference>
<dbReference type="GO" id="GO:0006886">
    <property type="term" value="P:intracellular protein transport"/>
    <property type="evidence" value="ECO:0007669"/>
    <property type="project" value="InterPro"/>
</dbReference>
<evidence type="ECO:0000313" key="8">
    <source>
        <dbReference type="EMBL" id="CAJ2506090.1"/>
    </source>
</evidence>
<feature type="domain" description="Exocyst complex subunit EXOC6/Sec15 C-terminal" evidence="6">
    <location>
        <begin position="407"/>
        <end position="749"/>
    </location>
</feature>
<keyword evidence="2 5" id="KW-0813">Transport</keyword>
<dbReference type="PANTHER" id="PTHR12702:SF0">
    <property type="entry name" value="EXOCYST COMPLEX COMPONENT 6"/>
    <property type="match status" value="1"/>
</dbReference>
<gene>
    <name evidence="8" type="ORF">KHLLAP_LOCUS6558</name>
</gene>
<keyword evidence="3 5" id="KW-0268">Exocytosis</keyword>
<dbReference type="Gene3D" id="1.10.357.30">
    <property type="entry name" value="Exocyst complex subunit Sec15 C-terminal domain, N-terminal subdomain"/>
    <property type="match status" value="1"/>
</dbReference>
<accession>A0AAI8YIK6</accession>
<evidence type="ECO:0000259" key="6">
    <source>
        <dbReference type="Pfam" id="PF04091"/>
    </source>
</evidence>
<proteinExistence type="inferred from homology"/>
<dbReference type="InterPro" id="IPR007225">
    <property type="entry name" value="EXOC6/Sec15"/>
</dbReference>
<name>A0AAI8YIK6_9PEZI</name>
<feature type="domain" description="Exocyst complex component EXOC6/Sec15 N-terminal" evidence="7">
    <location>
        <begin position="51"/>
        <end position="225"/>
    </location>
</feature>
<sequence length="778" mass="88776">MVRRVQNYDDYGSAVQQIILSTSDGEFLDQLIPVLKDATITSRSSALTQTLSQYADDRESEIERIGLTKHEEFLGSVNQLQNVRERTVTLTADILELNQSIQASTEKLAEQKQALVNTRAVRENISDVSDALKESLKILHAVNNAHELIRKKKYYGALKSLDDLQNEFLIPTIQNKYATQHRLADLIQKSIPASQKTISEAVMTDLNTWLYRIRETSQFLGEVAFYHTEMRRSRQRERVENDDFLNNFKLNSAIELVFDESEEFDVLDNEELQVDFTPLFEALHIHEALGQSDKFRSEYAATRRRQKELLLPSSVSLTTDDEQSLSSLLEGIAGFAIIEKATMRRAPQLRTAIDVEELWDSMCSTAISLTSKALGDVGNAEVLLKLKGVIALFIQTMEGWGYSVVRLDDFLVTLFDKYAELLKRRFSEDFQEIVSTDDYMPMAINSREEYDKVVNVSWFNQDKPIEELTFPCVLPFSQMYPLCCIDIRNFLNQFYFFSDDHFQHPNKIDDTLRKSLDELLTEKVCQSLVERLSSQYLGQIVQILINLEHFETACQELEQLLIRARSSASAGGPLTLGATEQFRENKKTAEKRIFELVNSKIDDLVDTAEYDWTGYNQPSEPSSYMQTLTVYLSDIMNSTLLGLPREIKELIYFDALSHAANKILALPLSPDVKKINPNGVMALSKDVQHLTDFVDSLENGFMLRSNLDELEQTIQLLRSENTDEFFDVSTRNKKYGRVDAMNGPLLLEKLTNQISSPGQASQRFANFSSNLSSRFGTK</sequence>
<dbReference type="EMBL" id="CAUWAG010000008">
    <property type="protein sequence ID" value="CAJ2506090.1"/>
    <property type="molecule type" value="Genomic_DNA"/>
</dbReference>
<keyword evidence="4" id="KW-0175">Coiled coil</keyword>
<evidence type="ECO:0000256" key="4">
    <source>
        <dbReference type="ARBA" id="ARBA00023054"/>
    </source>
</evidence>
<evidence type="ECO:0000259" key="7">
    <source>
        <dbReference type="Pfam" id="PF20651"/>
    </source>
</evidence>
<dbReference type="AlphaFoldDB" id="A0AAI8YIK6"/>
<comment type="similarity">
    <text evidence="1 5">Belongs to the SEC15 family.</text>
</comment>
<dbReference type="Pfam" id="PF20651">
    <property type="entry name" value="EXOC6_Sec15_N"/>
    <property type="match status" value="1"/>
</dbReference>
<dbReference type="FunFam" id="1.20.58.670:FF:000004">
    <property type="entry name" value="Exocyst complex component SEC15"/>
    <property type="match status" value="1"/>
</dbReference>
<dbReference type="InterPro" id="IPR048359">
    <property type="entry name" value="EXOC6_Sec15_N"/>
</dbReference>
<evidence type="ECO:0000256" key="2">
    <source>
        <dbReference type="ARBA" id="ARBA00022448"/>
    </source>
</evidence>
<dbReference type="Pfam" id="PF04091">
    <property type="entry name" value="Sec15_C"/>
    <property type="match status" value="1"/>
</dbReference>
<keyword evidence="9" id="KW-1185">Reference proteome</keyword>
<dbReference type="InterPro" id="IPR046361">
    <property type="entry name" value="EXOC6/Sec15_C"/>
</dbReference>
<reference evidence="8" key="1">
    <citation type="submission" date="2023-10" db="EMBL/GenBank/DDBJ databases">
        <authorList>
            <person name="Hackl T."/>
        </authorList>
    </citation>
    <scope>NUCLEOTIDE SEQUENCE</scope>
</reference>
<comment type="function">
    <text evidence="5">Component of the exocyst complex involved in the docking of exocytic vesicles with fusion sites on the plasma membrane.</text>
</comment>
<dbReference type="InterPro" id="IPR042045">
    <property type="entry name" value="EXOC6/Sec15_C_dom1"/>
</dbReference>
<dbReference type="PANTHER" id="PTHR12702">
    <property type="entry name" value="SEC15"/>
    <property type="match status" value="1"/>
</dbReference>
<evidence type="ECO:0000256" key="5">
    <source>
        <dbReference type="PIRNR" id="PIRNR025007"/>
    </source>
</evidence>
<dbReference type="GO" id="GO:0016020">
    <property type="term" value="C:membrane"/>
    <property type="evidence" value="ECO:0007669"/>
    <property type="project" value="TreeGrafter"/>
</dbReference>
<dbReference type="PIRSF" id="PIRSF025007">
    <property type="entry name" value="Sec15"/>
    <property type="match status" value="1"/>
</dbReference>
<dbReference type="GO" id="GO:0006893">
    <property type="term" value="P:Golgi to plasma membrane transport"/>
    <property type="evidence" value="ECO:0007669"/>
    <property type="project" value="TreeGrafter"/>
</dbReference>
<dbReference type="InterPro" id="IPR042044">
    <property type="entry name" value="EXOC6PINT-1/Sec15/Tip20_C_dom2"/>
</dbReference>